<organism evidence="7 8">
    <name type="scientific">Tegillarca granosa</name>
    <name type="common">Malaysian cockle</name>
    <name type="synonym">Anadara granosa</name>
    <dbReference type="NCBI Taxonomy" id="220873"/>
    <lineage>
        <taxon>Eukaryota</taxon>
        <taxon>Metazoa</taxon>
        <taxon>Spiralia</taxon>
        <taxon>Lophotrochozoa</taxon>
        <taxon>Mollusca</taxon>
        <taxon>Bivalvia</taxon>
        <taxon>Autobranchia</taxon>
        <taxon>Pteriomorphia</taxon>
        <taxon>Arcoida</taxon>
        <taxon>Arcoidea</taxon>
        <taxon>Arcidae</taxon>
        <taxon>Tegillarca</taxon>
    </lineage>
</organism>
<evidence type="ECO:0000313" key="7">
    <source>
        <dbReference type="EMBL" id="KAJ8302680.1"/>
    </source>
</evidence>
<dbReference type="InterPro" id="IPR050307">
    <property type="entry name" value="Sterol_Desaturase_Related"/>
</dbReference>
<evidence type="ECO:0000313" key="8">
    <source>
        <dbReference type="Proteomes" id="UP001217089"/>
    </source>
</evidence>
<evidence type="ECO:0000256" key="2">
    <source>
        <dbReference type="ARBA" id="ARBA00022692"/>
    </source>
</evidence>
<feature type="transmembrane region" description="Helical" evidence="5">
    <location>
        <begin position="80"/>
        <end position="101"/>
    </location>
</feature>
<comment type="caution">
    <text evidence="7">The sequence shown here is derived from an EMBL/GenBank/DDBJ whole genome shotgun (WGS) entry which is preliminary data.</text>
</comment>
<proteinExistence type="predicted"/>
<dbReference type="InterPro" id="IPR006694">
    <property type="entry name" value="Fatty_acid_hydroxylase"/>
</dbReference>
<sequence>MEFTDTTVAILGLFAIVHSVYWIVGGYFLLVDFTGRPKWMHKYKTQPGKNEPLDWKLKIPIVNNGQICENRVDFGRVKEVFMIISLNQFVAVPFTIGYLYLLKWIGCDFSRTMPSIFELIRDLIVCMFVEEIGFYYTHRILHLPFLYKTVHKRHHSWTAPIGVTAAYAHPFEFFCSNLIPLAVGPMLCLSNIITVWVWWAVATIVTIIHHSGYHLPLLPSPEFHDFHHLRFTGNYGVLGILDWFHATDREFRKSKQFKRNKIIFTSREMTSG</sequence>
<protein>
    <recommendedName>
        <fullName evidence="6">Fatty acid hydroxylase domain-containing protein</fullName>
    </recommendedName>
</protein>
<keyword evidence="8" id="KW-1185">Reference proteome</keyword>
<accession>A0ABQ9EGM7</accession>
<gene>
    <name evidence="7" type="ORF">KUTeg_019076</name>
</gene>
<dbReference type="Pfam" id="PF04116">
    <property type="entry name" value="FA_hydroxylase"/>
    <property type="match status" value="1"/>
</dbReference>
<feature type="domain" description="Fatty acid hydroxylase" evidence="6">
    <location>
        <begin position="124"/>
        <end position="247"/>
    </location>
</feature>
<keyword evidence="3 5" id="KW-1133">Transmembrane helix</keyword>
<evidence type="ECO:0000256" key="1">
    <source>
        <dbReference type="ARBA" id="ARBA00004370"/>
    </source>
</evidence>
<feature type="transmembrane region" description="Helical" evidence="5">
    <location>
        <begin position="186"/>
        <end position="208"/>
    </location>
</feature>
<dbReference type="EMBL" id="JARBDR010000917">
    <property type="protein sequence ID" value="KAJ8302680.1"/>
    <property type="molecule type" value="Genomic_DNA"/>
</dbReference>
<name>A0ABQ9EGM7_TEGGR</name>
<evidence type="ECO:0000256" key="5">
    <source>
        <dbReference type="SAM" id="Phobius"/>
    </source>
</evidence>
<keyword evidence="4 5" id="KW-0472">Membrane</keyword>
<comment type="subcellular location">
    <subcellularLocation>
        <location evidence="1">Membrane</location>
    </subcellularLocation>
</comment>
<keyword evidence="2 5" id="KW-0812">Transmembrane</keyword>
<dbReference type="PANTHER" id="PTHR11863">
    <property type="entry name" value="STEROL DESATURASE"/>
    <property type="match status" value="1"/>
</dbReference>
<evidence type="ECO:0000256" key="4">
    <source>
        <dbReference type="ARBA" id="ARBA00023136"/>
    </source>
</evidence>
<feature type="transmembrane region" description="Helical" evidence="5">
    <location>
        <begin position="7"/>
        <end position="30"/>
    </location>
</feature>
<evidence type="ECO:0000259" key="6">
    <source>
        <dbReference type="Pfam" id="PF04116"/>
    </source>
</evidence>
<dbReference type="Proteomes" id="UP001217089">
    <property type="component" value="Unassembled WGS sequence"/>
</dbReference>
<reference evidence="7 8" key="1">
    <citation type="submission" date="2022-12" db="EMBL/GenBank/DDBJ databases">
        <title>Chromosome-level genome of Tegillarca granosa.</title>
        <authorList>
            <person name="Kim J."/>
        </authorList>
    </citation>
    <scope>NUCLEOTIDE SEQUENCE [LARGE SCALE GENOMIC DNA]</scope>
    <source>
        <strain evidence="7">Teg-2019</strain>
        <tissue evidence="7">Adductor muscle</tissue>
    </source>
</reference>
<evidence type="ECO:0000256" key="3">
    <source>
        <dbReference type="ARBA" id="ARBA00022989"/>
    </source>
</evidence>